<organism evidence="1 2">
    <name type="scientific">Gillisia hiemivivida</name>
    <dbReference type="NCBI Taxonomy" id="291190"/>
    <lineage>
        <taxon>Bacteria</taxon>
        <taxon>Pseudomonadati</taxon>
        <taxon>Bacteroidota</taxon>
        <taxon>Flavobacteriia</taxon>
        <taxon>Flavobacteriales</taxon>
        <taxon>Flavobacteriaceae</taxon>
        <taxon>Gillisia</taxon>
    </lineage>
</organism>
<dbReference type="RefSeq" id="WP_146934456.1">
    <property type="nucleotide sequence ID" value="NZ_CBCSHZ010000029.1"/>
</dbReference>
<gene>
    <name evidence="1" type="ORF">ES724_15045</name>
</gene>
<comment type="caution">
    <text evidence="1">The sequence shown here is derived from an EMBL/GenBank/DDBJ whole genome shotgun (WGS) entry which is preliminary data.</text>
</comment>
<accession>A0A5C6ZPK9</accession>
<dbReference type="EMBL" id="VORY01000027">
    <property type="protein sequence ID" value="TXD92071.1"/>
    <property type="molecule type" value="Genomic_DNA"/>
</dbReference>
<dbReference type="Proteomes" id="UP000321367">
    <property type="component" value="Unassembled WGS sequence"/>
</dbReference>
<reference evidence="1 2" key="1">
    <citation type="submission" date="2019-08" db="EMBL/GenBank/DDBJ databases">
        <title>Genome sequence of Gillisia hiemivivida IC154 (type strain).</title>
        <authorList>
            <person name="Bowman J.P."/>
        </authorList>
    </citation>
    <scope>NUCLEOTIDE SEQUENCE [LARGE SCALE GENOMIC DNA]</scope>
    <source>
        <strain evidence="1 2">IC154</strain>
    </source>
</reference>
<evidence type="ECO:0000313" key="2">
    <source>
        <dbReference type="Proteomes" id="UP000321367"/>
    </source>
</evidence>
<protein>
    <recommendedName>
        <fullName evidence="3">Cell division protein FtsQ</fullName>
    </recommendedName>
</protein>
<evidence type="ECO:0008006" key="3">
    <source>
        <dbReference type="Google" id="ProtNLM"/>
    </source>
</evidence>
<dbReference type="OrthoDB" id="1466667at2"/>
<sequence>MKINFNYIKGILLLGLIVFFYGFAEKRNNDRKLEKIEVQFTQSENLYVSEESVNKLLIQNNIEVSSIGKETLDLNRVEVLLNKHEMIENAEVFLSLDGILKTKISQRRPIGRVLGNNGFYLDRLGKKMPLSKSYSARVPVLVNMKEKDIVDAFPIVDYINNDQFLTKHITSITLLNGGYYQIELRQTNFNIFFGKVERIDEKFNNFKAFYKKGLKDDLLNTYKMVDLQFGNQVVCTKK</sequence>
<evidence type="ECO:0000313" key="1">
    <source>
        <dbReference type="EMBL" id="TXD92071.1"/>
    </source>
</evidence>
<proteinExistence type="predicted"/>
<name>A0A5C6ZPK9_9FLAO</name>
<dbReference type="AlphaFoldDB" id="A0A5C6ZPK9"/>
<keyword evidence="2" id="KW-1185">Reference proteome</keyword>